<dbReference type="Gene3D" id="3.30.70.330">
    <property type="match status" value="5"/>
</dbReference>
<dbReference type="InterPro" id="IPR000504">
    <property type="entry name" value="RRM_dom"/>
</dbReference>
<dbReference type="Pfam" id="PF00076">
    <property type="entry name" value="RRM_1"/>
    <property type="match status" value="3"/>
</dbReference>
<feature type="compositionally biased region" description="Basic and acidic residues" evidence="4">
    <location>
        <begin position="124"/>
        <end position="134"/>
    </location>
</feature>
<comment type="caution">
    <text evidence="6">The sequence shown here is derived from an EMBL/GenBank/DDBJ whole genome shotgun (WGS) entry which is preliminary data.</text>
</comment>
<evidence type="ECO:0000313" key="6">
    <source>
        <dbReference type="EMBL" id="KAL1517300.1"/>
    </source>
</evidence>
<feature type="compositionally biased region" description="Basic and acidic residues" evidence="4">
    <location>
        <begin position="146"/>
        <end position="156"/>
    </location>
</feature>
<evidence type="ECO:0000259" key="5">
    <source>
        <dbReference type="PROSITE" id="PS50102"/>
    </source>
</evidence>
<dbReference type="GO" id="GO:0003723">
    <property type="term" value="F:RNA binding"/>
    <property type="evidence" value="ECO:0007669"/>
    <property type="project" value="UniProtKB-UniRule"/>
</dbReference>
<feature type="compositionally biased region" description="Gly residues" evidence="4">
    <location>
        <begin position="743"/>
        <end position="759"/>
    </location>
</feature>
<dbReference type="CDD" id="cd12254">
    <property type="entry name" value="RRM_hnRNPH_ESRPs_RBM12_like"/>
    <property type="match status" value="1"/>
</dbReference>
<keyword evidence="7" id="KW-1185">Reference proteome</keyword>
<feature type="region of interest" description="Disordered" evidence="4">
    <location>
        <begin position="121"/>
        <end position="209"/>
    </location>
</feature>
<evidence type="ECO:0000256" key="4">
    <source>
        <dbReference type="SAM" id="MobiDB-lite"/>
    </source>
</evidence>
<gene>
    <name evidence="6" type="ORF">ABEB36_001081</name>
</gene>
<feature type="region of interest" description="Disordered" evidence="4">
    <location>
        <begin position="671"/>
        <end position="786"/>
    </location>
</feature>
<name>A0ABD1FDH2_HYPHA</name>
<dbReference type="SMART" id="SM00360">
    <property type="entry name" value="RRM"/>
    <property type="match status" value="5"/>
</dbReference>
<dbReference type="AlphaFoldDB" id="A0ABD1FDH2"/>
<feature type="compositionally biased region" description="Low complexity" evidence="4">
    <location>
        <begin position="733"/>
        <end position="742"/>
    </location>
</feature>
<dbReference type="PROSITE" id="PS50102">
    <property type="entry name" value="RRM"/>
    <property type="match status" value="3"/>
</dbReference>
<feature type="domain" description="RRM" evidence="5">
    <location>
        <begin position="588"/>
        <end position="664"/>
    </location>
</feature>
<accession>A0ABD1FDH2</accession>
<dbReference type="PANTHER" id="PTHR13976">
    <property type="entry name" value="HETEROGENEOUS NUCLEAR RIBONUCLEOPROTEIN-RELATED"/>
    <property type="match status" value="1"/>
</dbReference>
<keyword evidence="2 3" id="KW-0694">RNA-binding</keyword>
<dbReference type="CDD" id="cd12510">
    <property type="entry name" value="RRM1_RBM12_like"/>
    <property type="match status" value="1"/>
</dbReference>
<keyword evidence="1" id="KW-0677">Repeat</keyword>
<proteinExistence type="predicted"/>
<evidence type="ECO:0000256" key="1">
    <source>
        <dbReference type="ARBA" id="ARBA00022737"/>
    </source>
</evidence>
<feature type="compositionally biased region" description="Acidic residues" evidence="4">
    <location>
        <begin position="711"/>
        <end position="723"/>
    </location>
</feature>
<dbReference type="EMBL" id="JBDJPC010000001">
    <property type="protein sequence ID" value="KAL1517300.1"/>
    <property type="molecule type" value="Genomic_DNA"/>
</dbReference>
<dbReference type="InterPro" id="IPR050666">
    <property type="entry name" value="ESRP"/>
</dbReference>
<dbReference type="SUPFAM" id="SSF54928">
    <property type="entry name" value="RNA-binding domain, RBD"/>
    <property type="match status" value="3"/>
</dbReference>
<feature type="domain" description="RRM" evidence="5">
    <location>
        <begin position="788"/>
        <end position="863"/>
    </location>
</feature>
<organism evidence="6 7">
    <name type="scientific">Hypothenemus hampei</name>
    <name type="common">Coffee berry borer</name>
    <dbReference type="NCBI Taxonomy" id="57062"/>
    <lineage>
        <taxon>Eukaryota</taxon>
        <taxon>Metazoa</taxon>
        <taxon>Ecdysozoa</taxon>
        <taxon>Arthropoda</taxon>
        <taxon>Hexapoda</taxon>
        <taxon>Insecta</taxon>
        <taxon>Pterygota</taxon>
        <taxon>Neoptera</taxon>
        <taxon>Endopterygota</taxon>
        <taxon>Coleoptera</taxon>
        <taxon>Polyphaga</taxon>
        <taxon>Cucujiformia</taxon>
        <taxon>Curculionidae</taxon>
        <taxon>Scolytinae</taxon>
        <taxon>Hypothenemus</taxon>
    </lineage>
</organism>
<feature type="region of interest" description="Disordered" evidence="4">
    <location>
        <begin position="321"/>
        <end position="364"/>
    </location>
</feature>
<protein>
    <recommendedName>
        <fullName evidence="5">RRM domain-containing protein</fullName>
    </recommendedName>
</protein>
<feature type="compositionally biased region" description="Low complexity" evidence="4">
    <location>
        <begin position="675"/>
        <end position="689"/>
    </location>
</feature>
<dbReference type="InterPro" id="IPR035979">
    <property type="entry name" value="RBD_domain_sf"/>
</dbReference>
<dbReference type="CDD" id="cd00590">
    <property type="entry name" value="RRM_SF"/>
    <property type="match status" value="1"/>
</dbReference>
<feature type="compositionally biased region" description="Basic and acidic residues" evidence="4">
    <location>
        <begin position="180"/>
        <end position="209"/>
    </location>
</feature>
<feature type="compositionally biased region" description="Basic residues" evidence="4">
    <location>
        <begin position="135"/>
        <end position="145"/>
    </location>
</feature>
<sequence>MSIIIRLQNLPWSANALDIRQFFTGLQIPEGGVHIVGGELGDAFIAFSTDEDARQAFLRTDGKIKGIQIKLMLSSRTEMQRVIEQARTQSMAAFMLPSTPATVASMQTPLPAAVPQVIPAAVPEIKKDKDPDKKRDRRRSRSKSRDRRDRSRERRGDRKHRDRSRSKSKERRDRRRGRERSKSRNRSRDKDGRGNNRKDLRTRSVEKDEPKKIPEVWSVNRSQMIPAALNIIPPTEATSLLAPAQWGSVVEPLLNNNLQLQPRNLNGGGFRGSMSKSRENWPAANPPSIRENFANDYPQPLLGSRPPRLDGNLFFDGPQSQVPMDFQSPRNNNNNRPFNADRRKGRSEFNPQGKRIRDDTNGGTPSNACVSLEPFYGSYGDLRRFFTGLSINYKGIKIINDEFGHKTGVCFVQFRDSSIKREALNMNGYNLNGTEVKIVHISDKMFHEAIDRFDPRKKDSQEEQFGNGAAASGYSRGTKKIESILQEFICLKLEDLPSFVMEQDILHIFSQHSIVSMHLNVKPKGGTVGYVQFSNTEEAKLALEEKSLHVVRGKPVTVKPCTLDEFNRTNEQDHAPLDGIKVPELVTDCLSVSHLPAKTSDRDISDFFSDIGVIPAKIHLFSSVNGFTGQAYCEFQSEEDAMKGISKNNTILGQNTILVQPIPRTEVENILGTSLPHPGLTPGETLTPGTPLPPIKKPLLDNPSSPKKEEEQFEEQNEDEDDMSDNRQLNFEAPSGARFAGPPRGGGFFRGGPRGGFRGGASRFGSRGGARFGMRRPNSPENDSRPGCTIFMDNVPYKAGTDEILEFFDGFNCTNNVSRRYNPNNTPSAEAKVTFYSPDDAFRAVNELNGKKIWGRTIQLRQH</sequence>
<feature type="domain" description="RRM" evidence="5">
    <location>
        <begin position="3"/>
        <end position="76"/>
    </location>
</feature>
<dbReference type="Proteomes" id="UP001566132">
    <property type="component" value="Unassembled WGS sequence"/>
</dbReference>
<reference evidence="6 7" key="1">
    <citation type="submission" date="2024-05" db="EMBL/GenBank/DDBJ databases">
        <title>Genetic variation in Jamaican populations of the coffee berry borer (Hypothenemus hampei).</title>
        <authorList>
            <person name="Errbii M."/>
            <person name="Myrie A."/>
        </authorList>
    </citation>
    <scope>NUCLEOTIDE SEQUENCE [LARGE SCALE GENOMIC DNA]</scope>
    <source>
        <strain evidence="6">JA-Hopewell-2020-01-JO</strain>
        <tissue evidence="6">Whole body</tissue>
    </source>
</reference>
<evidence type="ECO:0000256" key="3">
    <source>
        <dbReference type="PROSITE-ProRule" id="PRU00176"/>
    </source>
</evidence>
<dbReference type="InterPro" id="IPR012677">
    <property type="entry name" value="Nucleotide-bd_a/b_plait_sf"/>
</dbReference>
<evidence type="ECO:0000313" key="7">
    <source>
        <dbReference type="Proteomes" id="UP001566132"/>
    </source>
</evidence>
<evidence type="ECO:0000256" key="2">
    <source>
        <dbReference type="ARBA" id="ARBA00022884"/>
    </source>
</evidence>